<dbReference type="PANTHER" id="PTHR33067:SF9">
    <property type="entry name" value="RNA-DIRECTED DNA POLYMERASE"/>
    <property type="match status" value="1"/>
</dbReference>
<dbReference type="PANTHER" id="PTHR33067">
    <property type="entry name" value="RNA-DIRECTED DNA POLYMERASE-RELATED"/>
    <property type="match status" value="1"/>
</dbReference>
<proteinExistence type="predicted"/>
<gene>
    <name evidence="2" type="ORF">EPI10_007022</name>
</gene>
<dbReference type="AlphaFoldDB" id="A0A5B6WVP2"/>
<evidence type="ECO:0000256" key="1">
    <source>
        <dbReference type="SAM" id="MobiDB-lite"/>
    </source>
</evidence>
<dbReference type="Proteomes" id="UP000325315">
    <property type="component" value="Unassembled WGS sequence"/>
</dbReference>
<evidence type="ECO:0000313" key="3">
    <source>
        <dbReference type="Proteomes" id="UP000325315"/>
    </source>
</evidence>
<dbReference type="EMBL" id="SMMG02000002">
    <property type="protein sequence ID" value="KAA3484972.1"/>
    <property type="molecule type" value="Genomic_DNA"/>
</dbReference>
<dbReference type="InterPro" id="IPR021109">
    <property type="entry name" value="Peptidase_aspartic_dom_sf"/>
</dbReference>
<evidence type="ECO:0000313" key="2">
    <source>
        <dbReference type="EMBL" id="KAA3484972.1"/>
    </source>
</evidence>
<reference evidence="3" key="1">
    <citation type="journal article" date="2019" name="Plant Biotechnol. J.">
        <title>Genome sequencing of the Australian wild diploid species Gossypium australe highlights disease resistance and delayed gland morphogenesis.</title>
        <authorList>
            <person name="Cai Y."/>
            <person name="Cai X."/>
            <person name="Wang Q."/>
            <person name="Wang P."/>
            <person name="Zhang Y."/>
            <person name="Cai C."/>
            <person name="Xu Y."/>
            <person name="Wang K."/>
            <person name="Zhou Z."/>
            <person name="Wang C."/>
            <person name="Geng S."/>
            <person name="Li B."/>
            <person name="Dong Q."/>
            <person name="Hou Y."/>
            <person name="Wang H."/>
            <person name="Ai P."/>
            <person name="Liu Z."/>
            <person name="Yi F."/>
            <person name="Sun M."/>
            <person name="An G."/>
            <person name="Cheng J."/>
            <person name="Zhang Y."/>
            <person name="Shi Q."/>
            <person name="Xie Y."/>
            <person name="Shi X."/>
            <person name="Chang Y."/>
            <person name="Huang F."/>
            <person name="Chen Y."/>
            <person name="Hong S."/>
            <person name="Mi L."/>
            <person name="Sun Q."/>
            <person name="Zhang L."/>
            <person name="Zhou B."/>
            <person name="Peng R."/>
            <person name="Zhang X."/>
            <person name="Liu F."/>
        </authorList>
    </citation>
    <scope>NUCLEOTIDE SEQUENCE [LARGE SCALE GENOMIC DNA]</scope>
    <source>
        <strain evidence="3">cv. PA1801</strain>
    </source>
</reference>
<sequence length="232" mass="26361">MGIDHATCGQRFDQLERDVQTMNMDIRQSLPSNTENNPQREGKEQSNTIALQSGKALKPLITHIHEKEEEQVEHHEPIEEVVGPVSDLVMSNLSTTNVPFLTRLEDKKKTDENEQIDINASCRALIAKKIPLKLKDLSSFTISIEIGDIYFSKALCDLRANINLMPLSIHQKLRLEDIKITSITLQLANRFLVRGIIIPVDFVVLNFKEDREIPIMWGRPILAISKSTIDLE</sequence>
<name>A0A5B6WVP2_9ROSI</name>
<keyword evidence="3" id="KW-1185">Reference proteome</keyword>
<dbReference type="OrthoDB" id="778454at2759"/>
<dbReference type="Gene3D" id="2.40.70.10">
    <property type="entry name" value="Acid Proteases"/>
    <property type="match status" value="1"/>
</dbReference>
<comment type="caution">
    <text evidence="2">The sequence shown here is derived from an EMBL/GenBank/DDBJ whole genome shotgun (WGS) entry which is preliminary data.</text>
</comment>
<accession>A0A5B6WVP2</accession>
<organism evidence="2 3">
    <name type="scientific">Gossypium australe</name>
    <dbReference type="NCBI Taxonomy" id="47621"/>
    <lineage>
        <taxon>Eukaryota</taxon>
        <taxon>Viridiplantae</taxon>
        <taxon>Streptophyta</taxon>
        <taxon>Embryophyta</taxon>
        <taxon>Tracheophyta</taxon>
        <taxon>Spermatophyta</taxon>
        <taxon>Magnoliopsida</taxon>
        <taxon>eudicotyledons</taxon>
        <taxon>Gunneridae</taxon>
        <taxon>Pentapetalae</taxon>
        <taxon>rosids</taxon>
        <taxon>malvids</taxon>
        <taxon>Malvales</taxon>
        <taxon>Malvaceae</taxon>
        <taxon>Malvoideae</taxon>
        <taxon>Gossypium</taxon>
    </lineage>
</organism>
<feature type="region of interest" description="Disordered" evidence="1">
    <location>
        <begin position="27"/>
        <end position="47"/>
    </location>
</feature>
<protein>
    <submittedName>
        <fullName evidence="2">Gag-asp_proteas domain-containing protein</fullName>
    </submittedName>
</protein>